<protein>
    <submittedName>
        <fullName evidence="1">Uncharacterized protein</fullName>
    </submittedName>
</protein>
<keyword evidence="2" id="KW-1185">Reference proteome</keyword>
<comment type="caution">
    <text evidence="1">The sequence shown here is derived from an EMBL/GenBank/DDBJ whole genome shotgun (WGS) entry which is preliminary data.</text>
</comment>
<dbReference type="Proteomes" id="UP001148737">
    <property type="component" value="Unassembled WGS sequence"/>
</dbReference>
<evidence type="ECO:0000313" key="2">
    <source>
        <dbReference type="Proteomes" id="UP001148737"/>
    </source>
</evidence>
<evidence type="ECO:0000313" key="1">
    <source>
        <dbReference type="EMBL" id="KAJ3474736.1"/>
    </source>
</evidence>
<sequence length="108" mass="11785">MRISSLLIVAPLVTAARPYRAGTVELCADTQYKNCKTMGVYAKYLDKCEDVPGGDNLSSVKVDRIVCHFFTDAGCTGSSFSVSDGIPRLTVYQGGKFNDNVKSYKCEQ</sequence>
<gene>
    <name evidence="1" type="ORF">NLG97_g9715</name>
</gene>
<proteinExistence type="predicted"/>
<name>A0ACC1QGX3_9HYPO</name>
<organism evidence="1 2">
    <name type="scientific">Lecanicillium saksenae</name>
    <dbReference type="NCBI Taxonomy" id="468837"/>
    <lineage>
        <taxon>Eukaryota</taxon>
        <taxon>Fungi</taxon>
        <taxon>Dikarya</taxon>
        <taxon>Ascomycota</taxon>
        <taxon>Pezizomycotina</taxon>
        <taxon>Sordariomycetes</taxon>
        <taxon>Hypocreomycetidae</taxon>
        <taxon>Hypocreales</taxon>
        <taxon>Cordycipitaceae</taxon>
        <taxon>Lecanicillium</taxon>
    </lineage>
</organism>
<reference evidence="1" key="1">
    <citation type="submission" date="2022-07" db="EMBL/GenBank/DDBJ databases">
        <title>Genome Sequence of Lecanicillium saksenae.</title>
        <authorList>
            <person name="Buettner E."/>
        </authorList>
    </citation>
    <scope>NUCLEOTIDE SEQUENCE</scope>
    <source>
        <strain evidence="1">VT-O1</strain>
    </source>
</reference>
<dbReference type="EMBL" id="JANAKD010002114">
    <property type="protein sequence ID" value="KAJ3474736.1"/>
    <property type="molecule type" value="Genomic_DNA"/>
</dbReference>
<accession>A0ACC1QGX3</accession>